<keyword evidence="1" id="KW-0472">Membrane</keyword>
<organism evidence="2 3">
    <name type="scientific">Nocardiopsis rhodophaea</name>
    <dbReference type="NCBI Taxonomy" id="280238"/>
    <lineage>
        <taxon>Bacteria</taxon>
        <taxon>Bacillati</taxon>
        <taxon>Actinomycetota</taxon>
        <taxon>Actinomycetes</taxon>
        <taxon>Streptosporangiales</taxon>
        <taxon>Nocardiopsidaceae</taxon>
        <taxon>Nocardiopsis</taxon>
    </lineage>
</organism>
<evidence type="ECO:0000313" key="3">
    <source>
        <dbReference type="Proteomes" id="UP001501585"/>
    </source>
</evidence>
<accession>A0ABN2T3Q6</accession>
<evidence type="ECO:0000256" key="1">
    <source>
        <dbReference type="SAM" id="Phobius"/>
    </source>
</evidence>
<gene>
    <name evidence="2" type="ORF">GCM10009799_24690</name>
</gene>
<keyword evidence="1" id="KW-0812">Transmembrane</keyword>
<dbReference type="Proteomes" id="UP001501585">
    <property type="component" value="Unassembled WGS sequence"/>
</dbReference>
<protein>
    <submittedName>
        <fullName evidence="2">Uncharacterized protein</fullName>
    </submittedName>
</protein>
<proteinExistence type="predicted"/>
<sequence>MLDSPSTPRTPRRGAPRTLWEKVRSPLPPVENGGPPIRNTRHPLGVRITAAVLGLAGLILGPIGYLNAVAADASSAAEWYTLGVGAAVGLPLLAAAITTVAGDRTAARWSLALLLWPIAYITAIHLLAAV</sequence>
<feature type="transmembrane region" description="Helical" evidence="1">
    <location>
        <begin position="79"/>
        <end position="102"/>
    </location>
</feature>
<reference evidence="2 3" key="1">
    <citation type="journal article" date="2019" name="Int. J. Syst. Evol. Microbiol.">
        <title>The Global Catalogue of Microorganisms (GCM) 10K type strain sequencing project: providing services to taxonomists for standard genome sequencing and annotation.</title>
        <authorList>
            <consortium name="The Broad Institute Genomics Platform"/>
            <consortium name="The Broad Institute Genome Sequencing Center for Infectious Disease"/>
            <person name="Wu L."/>
            <person name="Ma J."/>
        </authorList>
    </citation>
    <scope>NUCLEOTIDE SEQUENCE [LARGE SCALE GENOMIC DNA]</scope>
    <source>
        <strain evidence="2 3">JCM 15313</strain>
    </source>
</reference>
<evidence type="ECO:0000313" key="2">
    <source>
        <dbReference type="EMBL" id="GAA1996790.1"/>
    </source>
</evidence>
<dbReference type="EMBL" id="BAAAPC010000009">
    <property type="protein sequence ID" value="GAA1996790.1"/>
    <property type="molecule type" value="Genomic_DNA"/>
</dbReference>
<comment type="caution">
    <text evidence="2">The sequence shown here is derived from an EMBL/GenBank/DDBJ whole genome shotgun (WGS) entry which is preliminary data.</text>
</comment>
<keyword evidence="3" id="KW-1185">Reference proteome</keyword>
<keyword evidence="1" id="KW-1133">Transmembrane helix</keyword>
<feature type="transmembrane region" description="Helical" evidence="1">
    <location>
        <begin position="44"/>
        <end position="67"/>
    </location>
</feature>
<name>A0ABN2T3Q6_9ACTN</name>
<feature type="transmembrane region" description="Helical" evidence="1">
    <location>
        <begin position="109"/>
        <end position="128"/>
    </location>
</feature>